<evidence type="ECO:0000313" key="3">
    <source>
        <dbReference type="Proteomes" id="UP000789901"/>
    </source>
</evidence>
<dbReference type="EMBL" id="CAJVQB010112608">
    <property type="protein sequence ID" value="CAG8852503.1"/>
    <property type="molecule type" value="Genomic_DNA"/>
</dbReference>
<protein>
    <submittedName>
        <fullName evidence="2">43050_t:CDS:1</fullName>
    </submittedName>
</protein>
<organism evidence="2 3">
    <name type="scientific">Gigaspora margarita</name>
    <dbReference type="NCBI Taxonomy" id="4874"/>
    <lineage>
        <taxon>Eukaryota</taxon>
        <taxon>Fungi</taxon>
        <taxon>Fungi incertae sedis</taxon>
        <taxon>Mucoromycota</taxon>
        <taxon>Glomeromycotina</taxon>
        <taxon>Glomeromycetes</taxon>
        <taxon>Diversisporales</taxon>
        <taxon>Gigasporaceae</taxon>
        <taxon>Gigaspora</taxon>
    </lineage>
</organism>
<name>A0ABN7XB78_GIGMA</name>
<feature type="non-terminal residue" evidence="2">
    <location>
        <position position="1"/>
    </location>
</feature>
<accession>A0ABN7XB78</accession>
<evidence type="ECO:0000313" key="2">
    <source>
        <dbReference type="EMBL" id="CAG8852503.1"/>
    </source>
</evidence>
<reference evidence="2 3" key="1">
    <citation type="submission" date="2021-06" db="EMBL/GenBank/DDBJ databases">
        <authorList>
            <person name="Kallberg Y."/>
            <person name="Tangrot J."/>
            <person name="Rosling A."/>
        </authorList>
    </citation>
    <scope>NUCLEOTIDE SEQUENCE [LARGE SCALE GENOMIC DNA]</scope>
    <source>
        <strain evidence="2 3">120-4 pot B 10/14</strain>
    </source>
</reference>
<feature type="region of interest" description="Disordered" evidence="1">
    <location>
        <begin position="1"/>
        <end position="42"/>
    </location>
</feature>
<comment type="caution">
    <text evidence="2">The sequence shown here is derived from an EMBL/GenBank/DDBJ whole genome shotgun (WGS) entry which is preliminary data.</text>
</comment>
<feature type="compositionally biased region" description="Basic and acidic residues" evidence="1">
    <location>
        <begin position="16"/>
        <end position="30"/>
    </location>
</feature>
<gene>
    <name evidence="2" type="ORF">GMARGA_LOCUS41324</name>
</gene>
<keyword evidence="3" id="KW-1185">Reference proteome</keyword>
<dbReference type="Proteomes" id="UP000789901">
    <property type="component" value="Unassembled WGS sequence"/>
</dbReference>
<evidence type="ECO:0000256" key="1">
    <source>
        <dbReference type="SAM" id="MobiDB-lite"/>
    </source>
</evidence>
<sequence length="62" mass="7447">KNNDENSEENTPNTKEINEKKPRESPKQQEIHVTPRLTPRNDKFTRIKHKTMTKSPERTYQK</sequence>
<proteinExistence type="predicted"/>